<evidence type="ECO:0000313" key="1">
    <source>
        <dbReference type="EMBL" id="STU89022.1"/>
    </source>
</evidence>
<dbReference type="Proteomes" id="UP000254020">
    <property type="component" value="Unassembled WGS sequence"/>
</dbReference>
<dbReference type="EMBL" id="UGMA01000005">
    <property type="protein sequence ID" value="STU89022.1"/>
    <property type="molecule type" value="Genomic_DNA"/>
</dbReference>
<protein>
    <submittedName>
        <fullName evidence="1">Uncharacterized protein</fullName>
    </submittedName>
</protein>
<gene>
    <name evidence="1" type="ORF">NCTC9504_04044</name>
</gene>
<proteinExistence type="predicted"/>
<reference evidence="1 2" key="1">
    <citation type="submission" date="2018-06" db="EMBL/GenBank/DDBJ databases">
        <authorList>
            <consortium name="Pathogen Informatics"/>
            <person name="Doyle S."/>
        </authorList>
    </citation>
    <scope>NUCLEOTIDE SEQUENCE [LARGE SCALE GENOMIC DNA]</scope>
    <source>
        <strain evidence="1 2">NCTC9504</strain>
    </source>
</reference>
<evidence type="ECO:0000313" key="2">
    <source>
        <dbReference type="Proteomes" id="UP000254020"/>
    </source>
</evidence>
<sequence length="49" mass="5653">MGLKSVVSKAAPKGFRWVFCRYRKVRGKSAKVLDAHDYGYEAWAFLVRC</sequence>
<dbReference type="AlphaFoldDB" id="A0A377ZX54"/>
<name>A0A377ZX54_KLEPN</name>
<accession>A0A377ZX54</accession>
<organism evidence="1 2">
    <name type="scientific">Klebsiella pneumoniae subsp. pneumoniae</name>
    <dbReference type="NCBI Taxonomy" id="72407"/>
    <lineage>
        <taxon>Bacteria</taxon>
        <taxon>Pseudomonadati</taxon>
        <taxon>Pseudomonadota</taxon>
        <taxon>Gammaproteobacteria</taxon>
        <taxon>Enterobacterales</taxon>
        <taxon>Enterobacteriaceae</taxon>
        <taxon>Klebsiella/Raoultella group</taxon>
        <taxon>Klebsiella</taxon>
        <taxon>Klebsiella pneumoniae complex</taxon>
    </lineage>
</organism>